<dbReference type="PROSITE" id="PS50222">
    <property type="entry name" value="EF_HAND_2"/>
    <property type="match status" value="1"/>
</dbReference>
<keyword evidence="7 12" id="KW-1133">Transmembrane helix</keyword>
<evidence type="ECO:0000256" key="9">
    <source>
        <dbReference type="ARBA" id="ARBA00023136"/>
    </source>
</evidence>
<dbReference type="Pfam" id="PF08022">
    <property type="entry name" value="FAD_binding_8"/>
    <property type="match status" value="1"/>
</dbReference>
<evidence type="ECO:0000313" key="17">
    <source>
        <dbReference type="Proteomes" id="UP000663828"/>
    </source>
</evidence>
<dbReference type="GO" id="GO:0006952">
    <property type="term" value="P:defense response"/>
    <property type="evidence" value="ECO:0007669"/>
    <property type="project" value="TreeGrafter"/>
</dbReference>
<dbReference type="Proteomes" id="UP000663852">
    <property type="component" value="Unassembled WGS sequence"/>
</dbReference>
<feature type="transmembrane region" description="Helical" evidence="12">
    <location>
        <begin position="300"/>
        <end position="319"/>
    </location>
</feature>
<dbReference type="PROSITE" id="PS51384">
    <property type="entry name" value="FAD_FR"/>
    <property type="match status" value="1"/>
</dbReference>
<evidence type="ECO:0000259" key="13">
    <source>
        <dbReference type="PROSITE" id="PS50222"/>
    </source>
</evidence>
<organism evidence="16 17">
    <name type="scientific">Adineta ricciae</name>
    <name type="common">Rotifer</name>
    <dbReference type="NCBI Taxonomy" id="249248"/>
    <lineage>
        <taxon>Eukaryota</taxon>
        <taxon>Metazoa</taxon>
        <taxon>Spiralia</taxon>
        <taxon>Gnathifera</taxon>
        <taxon>Rotifera</taxon>
        <taxon>Eurotatoria</taxon>
        <taxon>Bdelloidea</taxon>
        <taxon>Adinetida</taxon>
        <taxon>Adinetidae</taxon>
        <taxon>Adineta</taxon>
    </lineage>
</organism>
<comment type="subcellular location">
    <subcellularLocation>
        <location evidence="1">Membrane</location>
        <topology evidence="1">Multi-pass membrane protein</topology>
    </subcellularLocation>
</comment>
<dbReference type="Gene3D" id="3.40.50.80">
    <property type="entry name" value="Nucleotide-binding domain of ferredoxin-NADP reductase (FNR) module"/>
    <property type="match status" value="1"/>
</dbReference>
<dbReference type="Pfam" id="PF01794">
    <property type="entry name" value="Ferric_reduct"/>
    <property type="match status" value="1"/>
</dbReference>
<evidence type="ECO:0000256" key="2">
    <source>
        <dbReference type="ARBA" id="ARBA00022630"/>
    </source>
</evidence>
<keyword evidence="5" id="KW-0106">Calcium</keyword>
<evidence type="ECO:0000313" key="15">
    <source>
        <dbReference type="EMBL" id="CAF0809434.1"/>
    </source>
</evidence>
<evidence type="ECO:0000256" key="3">
    <source>
        <dbReference type="ARBA" id="ARBA00022692"/>
    </source>
</evidence>
<name>A0A814LAJ1_ADIRI</name>
<keyword evidence="6" id="KW-0521">NADP</keyword>
<evidence type="ECO:0000256" key="6">
    <source>
        <dbReference type="ARBA" id="ARBA00022857"/>
    </source>
</evidence>
<dbReference type="SFLD" id="SFLDG01168">
    <property type="entry name" value="Ferric_reductase_subgroup_(FRE"/>
    <property type="match status" value="1"/>
</dbReference>
<dbReference type="InterPro" id="IPR013130">
    <property type="entry name" value="Fe3_Rdtase_TM_dom"/>
</dbReference>
<dbReference type="CDD" id="cd06186">
    <property type="entry name" value="NOX_Duox_like_FAD_NADP"/>
    <property type="match status" value="1"/>
</dbReference>
<dbReference type="SUPFAM" id="SSF47473">
    <property type="entry name" value="EF-hand"/>
    <property type="match status" value="1"/>
</dbReference>
<proteinExistence type="predicted"/>
<dbReference type="InterPro" id="IPR017938">
    <property type="entry name" value="Riboflavin_synthase-like_b-brl"/>
</dbReference>
<dbReference type="InterPro" id="IPR018247">
    <property type="entry name" value="EF_Hand_1_Ca_BS"/>
</dbReference>
<dbReference type="PRINTS" id="PR00466">
    <property type="entry name" value="GP91PHOX"/>
</dbReference>
<dbReference type="InterPro" id="IPR013112">
    <property type="entry name" value="FAD-bd_8"/>
</dbReference>
<evidence type="ECO:0000256" key="12">
    <source>
        <dbReference type="SAM" id="Phobius"/>
    </source>
</evidence>
<accession>A0A814LAJ1</accession>
<comment type="catalytic activity">
    <reaction evidence="10">
        <text>NADPH + 2 O2 = 2 superoxide + NADP(+) + H(+)</text>
        <dbReference type="Rhea" id="RHEA:63180"/>
        <dbReference type="ChEBI" id="CHEBI:15378"/>
        <dbReference type="ChEBI" id="CHEBI:15379"/>
        <dbReference type="ChEBI" id="CHEBI:18421"/>
        <dbReference type="ChEBI" id="CHEBI:57783"/>
        <dbReference type="ChEBI" id="CHEBI:58349"/>
    </reaction>
</comment>
<dbReference type="SFLD" id="SFLDS00052">
    <property type="entry name" value="Ferric_Reductase_Domain"/>
    <property type="match status" value="1"/>
</dbReference>
<comment type="caution">
    <text evidence="16">The sequence shown here is derived from an EMBL/GenBank/DDBJ whole genome shotgun (WGS) entry which is preliminary data.</text>
</comment>
<dbReference type="Pfam" id="PF08030">
    <property type="entry name" value="NAD_binding_6"/>
    <property type="match status" value="1"/>
</dbReference>
<dbReference type="PANTHER" id="PTHR11972:SF58">
    <property type="entry name" value="NADPH OXIDASE 5"/>
    <property type="match status" value="1"/>
</dbReference>
<evidence type="ECO:0000256" key="8">
    <source>
        <dbReference type="ARBA" id="ARBA00023002"/>
    </source>
</evidence>
<evidence type="ECO:0000259" key="14">
    <source>
        <dbReference type="PROSITE" id="PS51384"/>
    </source>
</evidence>
<dbReference type="SUPFAM" id="SSF63380">
    <property type="entry name" value="Riboflavin synthase domain-like"/>
    <property type="match status" value="1"/>
</dbReference>
<protein>
    <submittedName>
        <fullName evidence="16">Uncharacterized protein</fullName>
    </submittedName>
</protein>
<dbReference type="Proteomes" id="UP000663828">
    <property type="component" value="Unassembled WGS sequence"/>
</dbReference>
<dbReference type="AlphaFoldDB" id="A0A814LAJ1"/>
<dbReference type="InterPro" id="IPR011992">
    <property type="entry name" value="EF-hand-dom_pair"/>
</dbReference>
<dbReference type="InterPro" id="IPR050369">
    <property type="entry name" value="RBOH/FRE"/>
</dbReference>
<evidence type="ECO:0000256" key="7">
    <source>
        <dbReference type="ARBA" id="ARBA00022989"/>
    </source>
</evidence>
<dbReference type="Gene3D" id="2.40.30.10">
    <property type="entry name" value="Translation factors"/>
    <property type="match status" value="1"/>
</dbReference>
<dbReference type="GO" id="GO:0043020">
    <property type="term" value="C:NADPH oxidase complex"/>
    <property type="evidence" value="ECO:0007669"/>
    <property type="project" value="TreeGrafter"/>
</dbReference>
<evidence type="ECO:0000256" key="10">
    <source>
        <dbReference type="ARBA" id="ARBA00049908"/>
    </source>
</evidence>
<dbReference type="InterPro" id="IPR039261">
    <property type="entry name" value="FNR_nucleotide-bd"/>
</dbReference>
<dbReference type="InterPro" id="IPR000778">
    <property type="entry name" value="Cyt_b245_heavy_chain"/>
</dbReference>
<evidence type="ECO:0000256" key="4">
    <source>
        <dbReference type="ARBA" id="ARBA00022827"/>
    </source>
</evidence>
<dbReference type="SUPFAM" id="SSF52343">
    <property type="entry name" value="Ferredoxin reductase-like, C-terminal NADP-linked domain"/>
    <property type="match status" value="1"/>
</dbReference>
<feature type="domain" description="FAD-binding FR-type" evidence="14">
    <location>
        <begin position="498"/>
        <end position="611"/>
    </location>
</feature>
<feature type="region of interest" description="Disordered" evidence="11">
    <location>
        <begin position="28"/>
        <end position="55"/>
    </location>
</feature>
<dbReference type="Gene3D" id="1.10.238.10">
    <property type="entry name" value="EF-hand"/>
    <property type="match status" value="1"/>
</dbReference>
<sequence length="863" mass="99533">MSTNPTSPDHVLPLDEIQESDVDVITTTNEQPKQAYSRPLRSKNSHRSVPTLSSMLRSQSASGARFFNSLVPRTMTHRQKAEIQLESILNDPEAALPAFARRASDNFDDEISVENASKLLNTQPFIIKRIVNALKFSKDDEDIEVLDKAQIQKLTRVLNGTLDVRALLFFMMLDENSDGYVSDNELSQFYEEYLRNLKTFDTNRSQEVSQVLLQKFHLHDKSRMDFEEFYTLVSKDATLLASLSQFTVEPTWFVKSTETQPKKQTKLQQFLTRICWQQSMYEQQKNKLTWDYIKDNLSRITVFTLYILANLALLLYVVVYRSTVTKSNGFVVFARIGGMLLNFNCALIIVLMLKQTILLIRTNKLLRKLIPVDDHIDFHKVVGRVIAGLAILHTIAHMANFGTMTSHSWGTYMFTTTPDIGWVGGFAPLSGVILCVILAIIVVFSMQWIRRGGHFQLFYWTHLLYLPFFIFLILHAGNFWKWIIGPLSLFLIEKAYSILKRYSSSSGRTYLRSVTIEQSNVISLNIHRPKNFTFRPGDYLTINIPSVTLYEFHPFTISSAPERIDQLTIHIQAVGNWTKQVYQYFLDMSESTAEEKQLKIFHANRSDSQVAATELQNEDNQDAIVNIGESGSDSDNDESASKMNTKLSRRERVVINGPYSSCARYVFDCKHIVLIGGGIGITPYASILSSLMEQFRASRIVCSNCQHINYHRKGLIENRRLRKVDFIWVNRDQKNFEWFLNLLRQFEQEQEYYLASNSNEQRFLDIHLYFTEIKHEENIGNVPLDVITKVWAQIAGQDIFTSLKSKTHIGRPKWEEIFDELISDDNASTADDVNVFFCGPATMAQAIRSHCVKYRFRFYEEKF</sequence>
<feature type="transmembrane region" description="Helical" evidence="12">
    <location>
        <begin position="339"/>
        <end position="360"/>
    </location>
</feature>
<feature type="domain" description="EF-hand" evidence="13">
    <location>
        <begin position="161"/>
        <end position="196"/>
    </location>
</feature>
<feature type="transmembrane region" description="Helical" evidence="12">
    <location>
        <begin position="381"/>
        <end position="400"/>
    </location>
</feature>
<dbReference type="EMBL" id="CAJNOR010001040">
    <property type="protein sequence ID" value="CAF1062383.1"/>
    <property type="molecule type" value="Genomic_DNA"/>
</dbReference>
<evidence type="ECO:0000313" key="16">
    <source>
        <dbReference type="EMBL" id="CAF1062383.1"/>
    </source>
</evidence>
<evidence type="ECO:0000256" key="1">
    <source>
        <dbReference type="ARBA" id="ARBA00004141"/>
    </source>
</evidence>
<dbReference type="SFLD" id="SFLDG01169">
    <property type="entry name" value="NADPH_oxidase_subgroup_(NOX)"/>
    <property type="match status" value="1"/>
</dbReference>
<dbReference type="GO" id="GO:0016175">
    <property type="term" value="F:superoxide-generating NAD(P)H oxidase activity"/>
    <property type="evidence" value="ECO:0007669"/>
    <property type="project" value="TreeGrafter"/>
</dbReference>
<feature type="transmembrane region" description="Helical" evidence="12">
    <location>
        <begin position="420"/>
        <end position="445"/>
    </location>
</feature>
<keyword evidence="8" id="KW-0560">Oxidoreductase</keyword>
<evidence type="ECO:0000256" key="5">
    <source>
        <dbReference type="ARBA" id="ARBA00022837"/>
    </source>
</evidence>
<dbReference type="GO" id="GO:0042554">
    <property type="term" value="P:superoxide anion generation"/>
    <property type="evidence" value="ECO:0007669"/>
    <property type="project" value="TreeGrafter"/>
</dbReference>
<keyword evidence="2" id="KW-0285">Flavoprotein</keyword>
<feature type="transmembrane region" description="Helical" evidence="12">
    <location>
        <begin position="457"/>
        <end position="476"/>
    </location>
</feature>
<dbReference type="InterPro" id="IPR002048">
    <property type="entry name" value="EF_hand_dom"/>
</dbReference>
<gene>
    <name evidence="15" type="ORF">EDS130_LOCUS5272</name>
    <name evidence="16" type="ORF">XAT740_LOCUS16356</name>
</gene>
<dbReference type="InterPro" id="IPR017927">
    <property type="entry name" value="FAD-bd_FR_type"/>
</dbReference>
<keyword evidence="9 12" id="KW-0472">Membrane</keyword>
<keyword evidence="3 12" id="KW-0812">Transmembrane</keyword>
<evidence type="ECO:0000256" key="11">
    <source>
        <dbReference type="SAM" id="MobiDB-lite"/>
    </source>
</evidence>
<keyword evidence="4" id="KW-0274">FAD</keyword>
<dbReference type="InterPro" id="IPR013121">
    <property type="entry name" value="Fe_red_NAD-bd_6"/>
</dbReference>
<dbReference type="EMBL" id="CAJNOJ010000014">
    <property type="protein sequence ID" value="CAF0809434.1"/>
    <property type="molecule type" value="Genomic_DNA"/>
</dbReference>
<keyword evidence="17" id="KW-1185">Reference proteome</keyword>
<dbReference type="GO" id="GO:0005509">
    <property type="term" value="F:calcium ion binding"/>
    <property type="evidence" value="ECO:0007669"/>
    <property type="project" value="InterPro"/>
</dbReference>
<dbReference type="OrthoDB" id="167398at2759"/>
<dbReference type="PROSITE" id="PS00018">
    <property type="entry name" value="EF_HAND_1"/>
    <property type="match status" value="1"/>
</dbReference>
<dbReference type="PANTHER" id="PTHR11972">
    <property type="entry name" value="NADPH OXIDASE"/>
    <property type="match status" value="1"/>
</dbReference>
<reference evidence="16" key="1">
    <citation type="submission" date="2021-02" db="EMBL/GenBank/DDBJ databases">
        <authorList>
            <person name="Nowell W R."/>
        </authorList>
    </citation>
    <scope>NUCLEOTIDE SEQUENCE</scope>
</reference>